<reference evidence="4" key="1">
    <citation type="journal article" date="2013" name="Nat. Genet.">
        <title>The Capsella rubella genome and the genomic consequences of rapid mating system evolution.</title>
        <authorList>
            <person name="Slotte T."/>
            <person name="Hazzouri K.M."/>
            <person name="Agren J.A."/>
            <person name="Koenig D."/>
            <person name="Maumus F."/>
            <person name="Guo Y.L."/>
            <person name="Steige K."/>
            <person name="Platts A.E."/>
            <person name="Escobar J.S."/>
            <person name="Newman L.K."/>
            <person name="Wang W."/>
            <person name="Mandakova T."/>
            <person name="Vello E."/>
            <person name="Smith L.M."/>
            <person name="Henz S.R."/>
            <person name="Steffen J."/>
            <person name="Takuno S."/>
            <person name="Brandvain Y."/>
            <person name="Coop G."/>
            <person name="Andolfatto P."/>
            <person name="Hu T.T."/>
            <person name="Blanchette M."/>
            <person name="Clark R.M."/>
            <person name="Quesneville H."/>
            <person name="Nordborg M."/>
            <person name="Gaut B.S."/>
            <person name="Lysak M.A."/>
            <person name="Jenkins J."/>
            <person name="Grimwood J."/>
            <person name="Chapman J."/>
            <person name="Prochnik S."/>
            <person name="Shu S."/>
            <person name="Rokhsar D."/>
            <person name="Schmutz J."/>
            <person name="Weigel D."/>
            <person name="Wright S.I."/>
        </authorList>
    </citation>
    <scope>NUCLEOTIDE SEQUENCE [LARGE SCALE GENOMIC DNA]</scope>
    <source>
        <strain evidence="4">cv. Monte Gargano</strain>
    </source>
</reference>
<dbReference type="EMBL" id="KB870810">
    <property type="protein sequence ID" value="EOA22118.1"/>
    <property type="molecule type" value="Genomic_DNA"/>
</dbReference>
<feature type="signal peptide" evidence="2">
    <location>
        <begin position="1"/>
        <end position="19"/>
    </location>
</feature>
<feature type="chain" id="PRO_5004352133" evidence="2">
    <location>
        <begin position="20"/>
        <end position="122"/>
    </location>
</feature>
<name>R0HED0_9BRAS</name>
<evidence type="ECO:0000256" key="2">
    <source>
        <dbReference type="SAM" id="SignalP"/>
    </source>
</evidence>
<protein>
    <submittedName>
        <fullName evidence="3">Uncharacterized protein</fullName>
    </submittedName>
</protein>
<evidence type="ECO:0000256" key="1">
    <source>
        <dbReference type="SAM" id="MobiDB-lite"/>
    </source>
</evidence>
<feature type="region of interest" description="Disordered" evidence="1">
    <location>
        <begin position="46"/>
        <end position="122"/>
    </location>
</feature>
<dbReference type="OrthoDB" id="1094071at2759"/>
<keyword evidence="2" id="KW-0732">Signal</keyword>
<dbReference type="KEGG" id="crb:17884330"/>
<proteinExistence type="predicted"/>
<dbReference type="AlphaFoldDB" id="R0HED0"/>
<evidence type="ECO:0000313" key="3">
    <source>
        <dbReference type="EMBL" id="EOA22118.1"/>
    </source>
</evidence>
<sequence length="122" mass="13750">MKLVILVSFLLVLPMFSSGLVETLQLDNVKHEVMNGKRIDLELDYTDPRLSPSVPSDDPIGKNKVVTKERPVHIKDDYTDPSLLPIKNDYMDPTPRPVFQRPQPSFASPPPPPSPRLKSLVH</sequence>
<gene>
    <name evidence="3" type="ORF">CARUB_v10002676mg</name>
</gene>
<evidence type="ECO:0000313" key="4">
    <source>
        <dbReference type="Proteomes" id="UP000029121"/>
    </source>
</evidence>
<dbReference type="Proteomes" id="UP000029121">
    <property type="component" value="Unassembled WGS sequence"/>
</dbReference>
<keyword evidence="4" id="KW-1185">Reference proteome</keyword>
<organism evidence="3 4">
    <name type="scientific">Capsella rubella</name>
    <dbReference type="NCBI Taxonomy" id="81985"/>
    <lineage>
        <taxon>Eukaryota</taxon>
        <taxon>Viridiplantae</taxon>
        <taxon>Streptophyta</taxon>
        <taxon>Embryophyta</taxon>
        <taxon>Tracheophyta</taxon>
        <taxon>Spermatophyta</taxon>
        <taxon>Magnoliopsida</taxon>
        <taxon>eudicotyledons</taxon>
        <taxon>Gunneridae</taxon>
        <taxon>Pentapetalae</taxon>
        <taxon>rosids</taxon>
        <taxon>malvids</taxon>
        <taxon>Brassicales</taxon>
        <taxon>Brassicaceae</taxon>
        <taxon>Camelineae</taxon>
        <taxon>Capsella</taxon>
    </lineage>
</organism>
<feature type="compositionally biased region" description="Basic and acidic residues" evidence="1">
    <location>
        <begin position="66"/>
        <end position="78"/>
    </location>
</feature>
<accession>R0HED0</accession>